<dbReference type="AlphaFoldDB" id="A0AAV2CN74"/>
<organism evidence="2 3">
    <name type="scientific">Linum trigynum</name>
    <dbReference type="NCBI Taxonomy" id="586398"/>
    <lineage>
        <taxon>Eukaryota</taxon>
        <taxon>Viridiplantae</taxon>
        <taxon>Streptophyta</taxon>
        <taxon>Embryophyta</taxon>
        <taxon>Tracheophyta</taxon>
        <taxon>Spermatophyta</taxon>
        <taxon>Magnoliopsida</taxon>
        <taxon>eudicotyledons</taxon>
        <taxon>Gunneridae</taxon>
        <taxon>Pentapetalae</taxon>
        <taxon>rosids</taxon>
        <taxon>fabids</taxon>
        <taxon>Malpighiales</taxon>
        <taxon>Linaceae</taxon>
        <taxon>Linum</taxon>
    </lineage>
</organism>
<sequence length="139" mass="15404">MPSSPSSAAQPSAIPTSASPDSLVSSPGAISVQLYFVWACTLLPVVRQSARVTIPFIRLHGYDVDIPSRPFNDHKPQASQVVYPLEQHMHNRRHSPTHPTFVVAVSIVDEPKYFYQVVRIAHWLNAMQSEITTQEANGT</sequence>
<evidence type="ECO:0000313" key="2">
    <source>
        <dbReference type="EMBL" id="CAL1357248.1"/>
    </source>
</evidence>
<dbReference type="Proteomes" id="UP001497516">
    <property type="component" value="Chromosome 1"/>
</dbReference>
<evidence type="ECO:0000313" key="3">
    <source>
        <dbReference type="Proteomes" id="UP001497516"/>
    </source>
</evidence>
<reference evidence="2 3" key="1">
    <citation type="submission" date="2024-04" db="EMBL/GenBank/DDBJ databases">
        <authorList>
            <person name="Fracassetti M."/>
        </authorList>
    </citation>
    <scope>NUCLEOTIDE SEQUENCE [LARGE SCALE GENOMIC DNA]</scope>
</reference>
<dbReference type="EMBL" id="OZ034813">
    <property type="protein sequence ID" value="CAL1357248.1"/>
    <property type="molecule type" value="Genomic_DNA"/>
</dbReference>
<evidence type="ECO:0008006" key="4">
    <source>
        <dbReference type="Google" id="ProtNLM"/>
    </source>
</evidence>
<protein>
    <recommendedName>
        <fullName evidence="4">Hexosyltransferase</fullName>
    </recommendedName>
</protein>
<feature type="region of interest" description="Disordered" evidence="1">
    <location>
        <begin position="1"/>
        <end position="21"/>
    </location>
</feature>
<feature type="compositionally biased region" description="Low complexity" evidence="1">
    <location>
        <begin position="1"/>
        <end position="20"/>
    </location>
</feature>
<accession>A0AAV2CN74</accession>
<proteinExistence type="predicted"/>
<name>A0AAV2CN74_9ROSI</name>
<gene>
    <name evidence="2" type="ORF">LTRI10_LOCUS4896</name>
</gene>
<evidence type="ECO:0000256" key="1">
    <source>
        <dbReference type="SAM" id="MobiDB-lite"/>
    </source>
</evidence>
<keyword evidence="3" id="KW-1185">Reference proteome</keyword>